<organism evidence="2">
    <name type="scientific">Tanacetum cinerariifolium</name>
    <name type="common">Dalmatian daisy</name>
    <name type="synonym">Chrysanthemum cinerariifolium</name>
    <dbReference type="NCBI Taxonomy" id="118510"/>
    <lineage>
        <taxon>Eukaryota</taxon>
        <taxon>Viridiplantae</taxon>
        <taxon>Streptophyta</taxon>
        <taxon>Embryophyta</taxon>
        <taxon>Tracheophyta</taxon>
        <taxon>Spermatophyta</taxon>
        <taxon>Magnoliopsida</taxon>
        <taxon>eudicotyledons</taxon>
        <taxon>Gunneridae</taxon>
        <taxon>Pentapetalae</taxon>
        <taxon>asterids</taxon>
        <taxon>campanulids</taxon>
        <taxon>Asterales</taxon>
        <taxon>Asteraceae</taxon>
        <taxon>Asteroideae</taxon>
        <taxon>Anthemideae</taxon>
        <taxon>Anthemidinae</taxon>
        <taxon>Tanacetum</taxon>
    </lineage>
</organism>
<dbReference type="InterPro" id="IPR019446">
    <property type="entry name" value="BMT5-like"/>
</dbReference>
<dbReference type="AlphaFoldDB" id="A0A699K4L1"/>
<evidence type="ECO:0000313" key="2">
    <source>
        <dbReference type="EMBL" id="GFA72518.1"/>
    </source>
</evidence>
<gene>
    <name evidence="2" type="ORF">Tci_644490</name>
</gene>
<accession>A0A699K4L1</accession>
<protein>
    <submittedName>
        <fullName evidence="2">DUF2431 domain protein</fullName>
    </submittedName>
</protein>
<name>A0A699K4L1_TANCI</name>
<comment type="caution">
    <text evidence="2">The sequence shown here is derived from an EMBL/GenBank/DDBJ whole genome shotgun (WGS) entry which is preliminary data.</text>
</comment>
<dbReference type="GO" id="GO:0070042">
    <property type="term" value="F:rRNA (uridine-N3-)-methyltransferase activity"/>
    <property type="evidence" value="ECO:0007669"/>
    <property type="project" value="InterPro"/>
</dbReference>
<feature type="non-terminal residue" evidence="2">
    <location>
        <position position="1"/>
    </location>
</feature>
<dbReference type="EMBL" id="BKCJ010476111">
    <property type="protein sequence ID" value="GFA72518.1"/>
    <property type="molecule type" value="Genomic_DNA"/>
</dbReference>
<dbReference type="GO" id="GO:0070475">
    <property type="term" value="P:rRNA base methylation"/>
    <property type="evidence" value="ECO:0007669"/>
    <property type="project" value="InterPro"/>
</dbReference>
<feature type="domain" description="25S rRNA (uridine-N(3))-methyltransferase BMT5-like" evidence="1">
    <location>
        <begin position="2"/>
        <end position="33"/>
    </location>
</feature>
<proteinExistence type="predicted"/>
<dbReference type="Pfam" id="PF10354">
    <property type="entry name" value="BMT5-like"/>
    <property type="match status" value="1"/>
</dbReference>
<reference evidence="2" key="1">
    <citation type="journal article" date="2019" name="Sci. Rep.">
        <title>Draft genome of Tanacetum cinerariifolium, the natural source of mosquito coil.</title>
        <authorList>
            <person name="Yamashiro T."/>
            <person name="Shiraishi A."/>
            <person name="Satake H."/>
            <person name="Nakayama K."/>
        </authorList>
    </citation>
    <scope>NUCLEOTIDE SEQUENCE</scope>
</reference>
<evidence type="ECO:0000259" key="1">
    <source>
        <dbReference type="Pfam" id="PF10354"/>
    </source>
</evidence>
<sequence length="61" mass="6736">KDWDVDNLAAQAGFELVASAPFEQKDFPGYHPKQGCGKTPNGPFRLNDARTLVCKLLKTDD</sequence>